<dbReference type="GO" id="GO:0005524">
    <property type="term" value="F:ATP binding"/>
    <property type="evidence" value="ECO:0007669"/>
    <property type="project" value="UniProtKB-KW"/>
</dbReference>
<dbReference type="Gene3D" id="1.10.730.10">
    <property type="entry name" value="Isoleucyl-tRNA Synthetase, Domain 1"/>
    <property type="match status" value="1"/>
</dbReference>
<comment type="similarity">
    <text evidence="3 15">Belongs to the class-I aminoacyl-tRNA synthetase family.</text>
</comment>
<dbReference type="CDD" id="cd07962">
    <property type="entry name" value="Anticodon_Ia_Val"/>
    <property type="match status" value="1"/>
</dbReference>
<evidence type="ECO:0000256" key="17">
    <source>
        <dbReference type="SAM" id="MobiDB-lite"/>
    </source>
</evidence>
<dbReference type="Gene3D" id="1.10.287.380">
    <property type="entry name" value="Valyl-tRNA synthetase, C-terminal domain"/>
    <property type="match status" value="1"/>
</dbReference>
<keyword evidence="16" id="KW-0175">Coiled coil</keyword>
<evidence type="ECO:0000256" key="13">
    <source>
        <dbReference type="ARBA" id="ARBA00040837"/>
    </source>
</evidence>
<dbReference type="SUPFAM" id="SSF46589">
    <property type="entry name" value="tRNA-binding arm"/>
    <property type="match status" value="1"/>
</dbReference>
<reference evidence="21" key="1">
    <citation type="submission" date="2017-11" db="EMBL/GenBank/DDBJ databases">
        <title>The sensing device of the deep-sea amphipod.</title>
        <authorList>
            <person name="Kobayashi H."/>
            <person name="Nagahama T."/>
            <person name="Arai W."/>
            <person name="Sasagawa Y."/>
            <person name="Umeda M."/>
            <person name="Hayashi T."/>
            <person name="Nikaido I."/>
            <person name="Watanabe H."/>
            <person name="Oguri K."/>
            <person name="Kitazato H."/>
            <person name="Fujioka K."/>
            <person name="Kido Y."/>
            <person name="Takami H."/>
        </authorList>
    </citation>
    <scope>NUCLEOTIDE SEQUENCE</scope>
    <source>
        <tissue evidence="21">Whole body</tissue>
    </source>
</reference>
<dbReference type="CDD" id="cd00817">
    <property type="entry name" value="ValRS_core"/>
    <property type="match status" value="1"/>
</dbReference>
<dbReference type="InterPro" id="IPR002300">
    <property type="entry name" value="aa-tRNA-synth_Ia"/>
</dbReference>
<evidence type="ECO:0000256" key="9">
    <source>
        <dbReference type="ARBA" id="ARBA00022917"/>
    </source>
</evidence>
<keyword evidence="5" id="KW-0963">Cytoplasm</keyword>
<dbReference type="EMBL" id="IACT01006755">
    <property type="protein sequence ID" value="LAC25879.1"/>
    <property type="molecule type" value="mRNA"/>
</dbReference>
<dbReference type="HAMAP" id="MF_02004">
    <property type="entry name" value="Val_tRNA_synth_type1"/>
    <property type="match status" value="1"/>
</dbReference>
<keyword evidence="10 15" id="KW-0030">Aminoacyl-tRNA synthetase</keyword>
<sequence length="1038" mass="118676">MLSAYSRFIPQILKLSTKHTKFLHHSSTMPKRGKKNGEEKQVEESAYVDSTPTGQKKDMSIQMLPKYNPFQVESAWDSWWENRGFYKPSMESKDTFMMVIPPPNVTGELHIGHALMCTIEDCLTRWNRMCGKNTLWLPGLDHAGIATQTVVERKLQKLSGVSRHDLGREKFVEEVWKWRESYGGKICNQIRKLGSSVDWSREAFTMDKKLSRAVIEAFVRMHKKGKIYRATRLVNWSCHLSTAIADCEVDKEDLPGRRMITVPGHEHKVEFGIMHKFGYKFVDSDEQLLIETTRPETMLGDAAVAVHPDDKRYQHLIGEYLQHPFVDRRLKIIADPILVDMEKGTGVVKITPAHDHNDFECGERHNLEQINILTEDGRINENGGKYAGMMRFDCRFQILKDLQELGQYHGKTDNPQALGFCSRSNDVIESVLRPQWWVDCTEMAKRSTDAVRNGELKITPKREEKVFFHFMDNIRPWCISRQLWWGHRIPAYIPVIDGQKPLDPDIGDNWIIAATAEEAMTIACEKYETEEGKITLEQDEDVLDTWFSSGLFPFAVLGWPEKSKDLDTFYPGTLLETGGDILFFWVCRMVMMSLELNDILPFKEVLLHPMVRTADGSKMSKTKGNVINPLFVIRGAKLNDLIEQLKSSNIDDRSIQKYEKAKIRDFPNGIPACGADALRFGLLCYMSQGRSINLNVNVVIGYRQHCNKIWQAANFSLPKFSGCFDPPLSLDLKSLTSNESSASFADRWILSRLCETEQIVNVAMIEYDFSRATSALYDFWLKDFCDVYLELVKPLFPRGSEPQTKNDSPQRIAARNTLYLAFDRGLKLLHPFMPFITEELYQRLPGRQKDDSIMVQSYPKGINEWRNIDVENDMKIARKIAHSLRSSTMSLGIGNTVIPSVLILCSSDSKSSTISPLCGEIATMSNCEQIILLQNANDPRLRDCLKTVVDAEIEVHIVLKGLVDFQAQLKKLAKQHSKIEGSIKSLKAKLDNPKYLEKVPVSVQEADREKYESRKEESIKLLESIQQLESLQLKSQNS</sequence>
<dbReference type="InterPro" id="IPR009008">
    <property type="entry name" value="Val/Leu/Ile-tRNA-synth_edit"/>
</dbReference>
<dbReference type="FunFam" id="3.90.740.10:FF:000005">
    <property type="entry name" value="Valine--tRNA ligase, mitochondrial"/>
    <property type="match status" value="1"/>
</dbReference>
<evidence type="ECO:0000256" key="6">
    <source>
        <dbReference type="ARBA" id="ARBA00022598"/>
    </source>
</evidence>
<dbReference type="NCBIfam" id="TIGR00422">
    <property type="entry name" value="valS"/>
    <property type="match status" value="1"/>
</dbReference>
<dbReference type="EC" id="6.1.1.9" evidence="4"/>
<dbReference type="GO" id="GO:0005739">
    <property type="term" value="C:mitochondrion"/>
    <property type="evidence" value="ECO:0007669"/>
    <property type="project" value="UniProtKB-SubCell"/>
</dbReference>
<evidence type="ECO:0000313" key="21">
    <source>
        <dbReference type="EMBL" id="LAC25879.1"/>
    </source>
</evidence>
<evidence type="ECO:0000256" key="7">
    <source>
        <dbReference type="ARBA" id="ARBA00022741"/>
    </source>
</evidence>
<comment type="subcellular location">
    <subcellularLocation>
        <location evidence="2">Cytoplasm</location>
    </subcellularLocation>
    <subcellularLocation>
        <location evidence="1">Mitochondrion</location>
    </subcellularLocation>
</comment>
<name>A0A6A7G606_9CRUS</name>
<keyword evidence="8 15" id="KW-0067">ATP-binding</keyword>
<dbReference type="InterPro" id="IPR033705">
    <property type="entry name" value="Anticodon_Ia_Val"/>
</dbReference>
<dbReference type="GO" id="GO:0005829">
    <property type="term" value="C:cytosol"/>
    <property type="evidence" value="ECO:0007669"/>
    <property type="project" value="TreeGrafter"/>
</dbReference>
<feature type="domain" description="Aminoacyl-tRNA synthetase class Ia" evidence="18">
    <location>
        <begin position="77"/>
        <end position="694"/>
    </location>
</feature>
<dbReference type="InterPro" id="IPR019499">
    <property type="entry name" value="Val-tRNA_synth_tRNA-bd"/>
</dbReference>
<proteinExistence type="evidence at transcript level"/>
<dbReference type="InterPro" id="IPR002303">
    <property type="entry name" value="Valyl-tRNA_ligase"/>
</dbReference>
<dbReference type="Pfam" id="PF10458">
    <property type="entry name" value="Val_tRNA-synt_C"/>
    <property type="match status" value="1"/>
</dbReference>
<dbReference type="SUPFAM" id="SSF52374">
    <property type="entry name" value="Nucleotidylyl transferase"/>
    <property type="match status" value="1"/>
</dbReference>
<evidence type="ECO:0000256" key="3">
    <source>
        <dbReference type="ARBA" id="ARBA00005594"/>
    </source>
</evidence>
<keyword evidence="6 15" id="KW-0436">Ligase</keyword>
<dbReference type="GO" id="GO:0002161">
    <property type="term" value="F:aminoacyl-tRNA deacylase activity"/>
    <property type="evidence" value="ECO:0007669"/>
    <property type="project" value="InterPro"/>
</dbReference>
<dbReference type="AlphaFoldDB" id="A0A6A7G606"/>
<dbReference type="InterPro" id="IPR037118">
    <property type="entry name" value="Val-tRNA_synth_C_sf"/>
</dbReference>
<dbReference type="SUPFAM" id="SSF50677">
    <property type="entry name" value="ValRS/IleRS/LeuRS editing domain"/>
    <property type="match status" value="1"/>
</dbReference>
<dbReference type="SUPFAM" id="SSF47323">
    <property type="entry name" value="Anticodon-binding domain of a subclass of class I aminoacyl-tRNA synthetases"/>
    <property type="match status" value="1"/>
</dbReference>
<organism evidence="21">
    <name type="scientific">Hirondellea gigas</name>
    <dbReference type="NCBI Taxonomy" id="1518452"/>
    <lineage>
        <taxon>Eukaryota</taxon>
        <taxon>Metazoa</taxon>
        <taxon>Ecdysozoa</taxon>
        <taxon>Arthropoda</taxon>
        <taxon>Crustacea</taxon>
        <taxon>Multicrustacea</taxon>
        <taxon>Malacostraca</taxon>
        <taxon>Eumalacostraca</taxon>
        <taxon>Peracarida</taxon>
        <taxon>Amphipoda</taxon>
        <taxon>Amphilochidea</taxon>
        <taxon>Lysianassida</taxon>
        <taxon>Lysianassidira</taxon>
        <taxon>Lysianassoidea</taxon>
        <taxon>Lysianassidae</taxon>
        <taxon>Hirondellea</taxon>
    </lineage>
</organism>
<comment type="catalytic activity">
    <reaction evidence="14">
        <text>tRNA(Val) + L-valine + ATP = L-valyl-tRNA(Val) + AMP + diphosphate</text>
        <dbReference type="Rhea" id="RHEA:10704"/>
        <dbReference type="Rhea" id="RHEA-COMP:9672"/>
        <dbReference type="Rhea" id="RHEA-COMP:9708"/>
        <dbReference type="ChEBI" id="CHEBI:30616"/>
        <dbReference type="ChEBI" id="CHEBI:33019"/>
        <dbReference type="ChEBI" id="CHEBI:57762"/>
        <dbReference type="ChEBI" id="CHEBI:78442"/>
        <dbReference type="ChEBI" id="CHEBI:78537"/>
        <dbReference type="ChEBI" id="CHEBI:456215"/>
        <dbReference type="EC" id="6.1.1.9"/>
    </reaction>
</comment>
<evidence type="ECO:0000256" key="4">
    <source>
        <dbReference type="ARBA" id="ARBA00013169"/>
    </source>
</evidence>
<dbReference type="GO" id="GO:0006438">
    <property type="term" value="P:valyl-tRNA aminoacylation"/>
    <property type="evidence" value="ECO:0007669"/>
    <property type="project" value="InterPro"/>
</dbReference>
<evidence type="ECO:0000259" key="19">
    <source>
        <dbReference type="Pfam" id="PF08264"/>
    </source>
</evidence>
<evidence type="ECO:0000256" key="10">
    <source>
        <dbReference type="ARBA" id="ARBA00023146"/>
    </source>
</evidence>
<dbReference type="InterPro" id="IPR010978">
    <property type="entry name" value="tRNA-bd_arm"/>
</dbReference>
<dbReference type="PROSITE" id="PS00178">
    <property type="entry name" value="AA_TRNA_LIGASE_I"/>
    <property type="match status" value="1"/>
</dbReference>
<dbReference type="InterPro" id="IPR009080">
    <property type="entry name" value="tRNAsynth_Ia_anticodon-bd"/>
</dbReference>
<accession>A0A6A7G606</accession>
<dbReference type="Pfam" id="PF00133">
    <property type="entry name" value="tRNA-synt_1"/>
    <property type="match status" value="1"/>
</dbReference>
<dbReference type="FunFam" id="3.40.50.620:FF:000020">
    <property type="entry name" value="Valine--tRNA ligase, mitochondrial"/>
    <property type="match status" value="1"/>
</dbReference>
<evidence type="ECO:0000256" key="12">
    <source>
        <dbReference type="ARBA" id="ARBA00029936"/>
    </source>
</evidence>
<dbReference type="PANTHER" id="PTHR11946:SF109">
    <property type="entry name" value="VALINE--TRNA LIGASE"/>
    <property type="match status" value="1"/>
</dbReference>
<keyword evidence="7 15" id="KW-0547">Nucleotide-binding</keyword>
<dbReference type="Pfam" id="PF08264">
    <property type="entry name" value="Anticodon_1"/>
    <property type="match status" value="1"/>
</dbReference>
<dbReference type="GO" id="GO:0004832">
    <property type="term" value="F:valine-tRNA ligase activity"/>
    <property type="evidence" value="ECO:0007669"/>
    <property type="project" value="UniProtKB-EC"/>
</dbReference>
<dbReference type="InterPro" id="IPR001412">
    <property type="entry name" value="aa-tRNA-synth_I_CS"/>
</dbReference>
<evidence type="ECO:0000259" key="18">
    <source>
        <dbReference type="Pfam" id="PF00133"/>
    </source>
</evidence>
<dbReference type="FunFam" id="3.40.50.620:FF:000078">
    <property type="entry name" value="Valine--tRNA ligase, mitochondrial"/>
    <property type="match status" value="1"/>
</dbReference>
<feature type="coiled-coil region" evidence="16">
    <location>
        <begin position="969"/>
        <end position="1028"/>
    </location>
</feature>
<evidence type="ECO:0000256" key="1">
    <source>
        <dbReference type="ARBA" id="ARBA00004173"/>
    </source>
</evidence>
<evidence type="ECO:0000256" key="11">
    <source>
        <dbReference type="ARBA" id="ARBA00024407"/>
    </source>
</evidence>
<evidence type="ECO:0000259" key="20">
    <source>
        <dbReference type="Pfam" id="PF10458"/>
    </source>
</evidence>
<keyword evidence="9 15" id="KW-0648">Protein biosynthesis</keyword>
<protein>
    <recommendedName>
        <fullName evidence="11">Valine--tRNA ligase</fullName>
        <ecNumber evidence="4">6.1.1.9</ecNumber>
    </recommendedName>
    <alternativeName>
        <fullName evidence="13">Valine--tRNA ligase, mitochondrial</fullName>
    </alternativeName>
    <alternativeName>
        <fullName evidence="12">Valyl-tRNA synthetase</fullName>
    </alternativeName>
</protein>
<evidence type="ECO:0000256" key="15">
    <source>
        <dbReference type="RuleBase" id="RU363035"/>
    </source>
</evidence>
<evidence type="ECO:0000256" key="2">
    <source>
        <dbReference type="ARBA" id="ARBA00004496"/>
    </source>
</evidence>
<feature type="domain" description="Valyl-tRNA synthetase tRNA-binding arm" evidence="20">
    <location>
        <begin position="964"/>
        <end position="1028"/>
    </location>
</feature>
<dbReference type="PRINTS" id="PR00986">
    <property type="entry name" value="TRNASYNTHVAL"/>
</dbReference>
<dbReference type="InterPro" id="IPR014729">
    <property type="entry name" value="Rossmann-like_a/b/a_fold"/>
</dbReference>
<dbReference type="Gene3D" id="3.40.50.620">
    <property type="entry name" value="HUPs"/>
    <property type="match status" value="2"/>
</dbReference>
<dbReference type="InterPro" id="IPR013155">
    <property type="entry name" value="M/V/L/I-tRNA-synth_anticd-bd"/>
</dbReference>
<dbReference type="NCBIfam" id="NF004349">
    <property type="entry name" value="PRK05729.1"/>
    <property type="match status" value="1"/>
</dbReference>
<feature type="region of interest" description="Disordered" evidence="17">
    <location>
        <begin position="23"/>
        <end position="54"/>
    </location>
</feature>
<dbReference type="FunFam" id="1.10.730.10:FF:000009">
    <property type="entry name" value="Valine--tRNA ligase, mitochondrial"/>
    <property type="match status" value="1"/>
</dbReference>
<evidence type="ECO:0000256" key="14">
    <source>
        <dbReference type="ARBA" id="ARBA00047552"/>
    </source>
</evidence>
<feature type="domain" description="Methionyl/Valyl/Leucyl/Isoleucyl-tRNA synthetase anticodon-binding" evidence="19">
    <location>
        <begin position="746"/>
        <end position="893"/>
    </location>
</feature>
<dbReference type="Gene3D" id="3.90.740.10">
    <property type="entry name" value="Valyl/Leucyl/Isoleucyl-tRNA synthetase, editing domain"/>
    <property type="match status" value="1"/>
</dbReference>
<evidence type="ECO:0000256" key="16">
    <source>
        <dbReference type="SAM" id="Coils"/>
    </source>
</evidence>
<evidence type="ECO:0000256" key="5">
    <source>
        <dbReference type="ARBA" id="ARBA00022490"/>
    </source>
</evidence>
<dbReference type="PANTHER" id="PTHR11946">
    <property type="entry name" value="VALYL-TRNA SYNTHETASES"/>
    <property type="match status" value="1"/>
</dbReference>
<evidence type="ECO:0000256" key="8">
    <source>
        <dbReference type="ARBA" id="ARBA00022840"/>
    </source>
</evidence>